<protein>
    <recommendedName>
        <fullName evidence="8">Major facilitator superfamily (MFS) profile domain-containing protein</fullName>
    </recommendedName>
</protein>
<feature type="transmembrane region" description="Helical" evidence="7">
    <location>
        <begin position="290"/>
        <end position="307"/>
    </location>
</feature>
<dbReference type="GO" id="GO:0022857">
    <property type="term" value="F:transmembrane transporter activity"/>
    <property type="evidence" value="ECO:0007669"/>
    <property type="project" value="InterPro"/>
</dbReference>
<accession>A0A8J2L1K7</accession>
<feature type="transmembrane region" description="Helical" evidence="7">
    <location>
        <begin position="406"/>
        <end position="423"/>
    </location>
</feature>
<dbReference type="Proteomes" id="UP000708208">
    <property type="component" value="Unassembled WGS sequence"/>
</dbReference>
<comment type="caution">
    <text evidence="9">The sequence shown here is derived from an EMBL/GenBank/DDBJ whole genome shotgun (WGS) entry which is preliminary data.</text>
</comment>
<feature type="transmembrane region" description="Helical" evidence="7">
    <location>
        <begin position="356"/>
        <end position="375"/>
    </location>
</feature>
<evidence type="ECO:0000313" key="9">
    <source>
        <dbReference type="EMBL" id="CAG7785569.1"/>
    </source>
</evidence>
<sequence length="468" mass="50271">MTCALGSGIGEPSVHHALVVIFLEFFAWGLLTTPMISVLNETFPDHTFLMNGLIVGIKGLLSFLSAPLIGALSDVWGRKLFLILTVFFTCAPIPLMQLNTWWYFAMISISGVFAVTFSVVFAYVADVTPGEQERSAAYGLVSATFAASMVTSPALGAYVTMSYGRETVVALATAIALLDVLFVIVAVPESLPQKLRVSAWAPLAWEQADPFAALRKVGKDKTILLLCVAVLLSYLPEAGQYSCFFVYLQLVVGFKAEAVAMFIAVVGIMSVVAQTAVLGLLMKNIGPRKTIVVGLLFEMAQLAWYGFGSQTWMMWAAGILAAISSITYPAISAFVSTHSDPDKQGLAQGMITGMRGLCNGLGPAFFGLVFYFFHIDINMDPAEEPNKGSPHGENPYAANFMPGPPFVFGSLMVMLAIAVALFIPERQAKVRRQGVSDSDLIDLENPPQGGQTPSQTTAPLIPQDPAIL</sequence>
<dbReference type="GO" id="GO:0016020">
    <property type="term" value="C:membrane"/>
    <property type="evidence" value="ECO:0007669"/>
    <property type="project" value="UniProtKB-SubCell"/>
</dbReference>
<dbReference type="InterPro" id="IPR020846">
    <property type="entry name" value="MFS_dom"/>
</dbReference>
<dbReference type="InterPro" id="IPR005829">
    <property type="entry name" value="Sugar_transporter_CS"/>
</dbReference>
<evidence type="ECO:0000313" key="10">
    <source>
        <dbReference type="Proteomes" id="UP000708208"/>
    </source>
</evidence>
<keyword evidence="10" id="KW-1185">Reference proteome</keyword>
<evidence type="ECO:0000256" key="2">
    <source>
        <dbReference type="ARBA" id="ARBA00022448"/>
    </source>
</evidence>
<evidence type="ECO:0000256" key="5">
    <source>
        <dbReference type="ARBA" id="ARBA00023136"/>
    </source>
</evidence>
<dbReference type="AlphaFoldDB" id="A0A8J2L1K7"/>
<feature type="region of interest" description="Disordered" evidence="6">
    <location>
        <begin position="438"/>
        <end position="468"/>
    </location>
</feature>
<dbReference type="PANTHER" id="PTHR23504:SF1">
    <property type="entry name" value="GH21943P-RELATED"/>
    <property type="match status" value="1"/>
</dbReference>
<evidence type="ECO:0000256" key="4">
    <source>
        <dbReference type="ARBA" id="ARBA00022989"/>
    </source>
</evidence>
<feature type="transmembrane region" description="Helical" evidence="7">
    <location>
        <begin position="167"/>
        <end position="187"/>
    </location>
</feature>
<feature type="transmembrane region" description="Helical" evidence="7">
    <location>
        <begin position="259"/>
        <end position="281"/>
    </location>
</feature>
<evidence type="ECO:0000259" key="8">
    <source>
        <dbReference type="PROSITE" id="PS50850"/>
    </source>
</evidence>
<dbReference type="OrthoDB" id="419616at2759"/>
<name>A0A8J2L1K7_9HEXA</name>
<dbReference type="PROSITE" id="PS00216">
    <property type="entry name" value="SUGAR_TRANSPORT_1"/>
    <property type="match status" value="1"/>
</dbReference>
<feature type="transmembrane region" description="Helical" evidence="7">
    <location>
        <begin position="137"/>
        <end position="161"/>
    </location>
</feature>
<comment type="subcellular location">
    <subcellularLocation>
        <location evidence="1">Membrane</location>
        <topology evidence="1">Multi-pass membrane protein</topology>
    </subcellularLocation>
</comment>
<keyword evidence="3 7" id="KW-0812">Transmembrane</keyword>
<dbReference type="PANTHER" id="PTHR23504">
    <property type="entry name" value="MAJOR FACILITATOR SUPERFAMILY DOMAIN-CONTAINING PROTEIN 10"/>
    <property type="match status" value="1"/>
</dbReference>
<feature type="transmembrane region" description="Helical" evidence="7">
    <location>
        <begin position="80"/>
        <end position="96"/>
    </location>
</feature>
<organism evidence="9 10">
    <name type="scientific">Allacma fusca</name>
    <dbReference type="NCBI Taxonomy" id="39272"/>
    <lineage>
        <taxon>Eukaryota</taxon>
        <taxon>Metazoa</taxon>
        <taxon>Ecdysozoa</taxon>
        <taxon>Arthropoda</taxon>
        <taxon>Hexapoda</taxon>
        <taxon>Collembola</taxon>
        <taxon>Symphypleona</taxon>
        <taxon>Sminthuridae</taxon>
        <taxon>Allacma</taxon>
    </lineage>
</organism>
<dbReference type="InterPro" id="IPR011701">
    <property type="entry name" value="MFS"/>
</dbReference>
<dbReference type="CDD" id="cd17387">
    <property type="entry name" value="MFS_MFSD14"/>
    <property type="match status" value="1"/>
</dbReference>
<feature type="transmembrane region" description="Helical" evidence="7">
    <location>
        <begin position="223"/>
        <end position="247"/>
    </location>
</feature>
<feature type="transmembrane region" description="Helical" evidence="7">
    <location>
        <begin position="48"/>
        <end position="68"/>
    </location>
</feature>
<proteinExistence type="predicted"/>
<evidence type="ECO:0000256" key="1">
    <source>
        <dbReference type="ARBA" id="ARBA00004141"/>
    </source>
</evidence>
<dbReference type="PROSITE" id="PS50850">
    <property type="entry name" value="MFS"/>
    <property type="match status" value="1"/>
</dbReference>
<feature type="domain" description="Major facilitator superfamily (MFS) profile" evidence="8">
    <location>
        <begin position="13"/>
        <end position="427"/>
    </location>
</feature>
<feature type="transmembrane region" description="Helical" evidence="7">
    <location>
        <begin position="102"/>
        <end position="125"/>
    </location>
</feature>
<gene>
    <name evidence="9" type="ORF">AFUS01_LOCUS24187</name>
</gene>
<feature type="transmembrane region" description="Helical" evidence="7">
    <location>
        <begin position="17"/>
        <end position="36"/>
    </location>
</feature>
<feature type="compositionally biased region" description="Polar residues" evidence="6">
    <location>
        <begin position="448"/>
        <end position="458"/>
    </location>
</feature>
<feature type="transmembrane region" description="Helical" evidence="7">
    <location>
        <begin position="313"/>
        <end position="335"/>
    </location>
</feature>
<keyword evidence="5 7" id="KW-0472">Membrane</keyword>
<dbReference type="Pfam" id="PF07690">
    <property type="entry name" value="MFS_1"/>
    <property type="match status" value="1"/>
</dbReference>
<evidence type="ECO:0000256" key="7">
    <source>
        <dbReference type="SAM" id="Phobius"/>
    </source>
</evidence>
<keyword evidence="4 7" id="KW-1133">Transmembrane helix</keyword>
<evidence type="ECO:0000256" key="3">
    <source>
        <dbReference type="ARBA" id="ARBA00022692"/>
    </source>
</evidence>
<keyword evidence="2" id="KW-0813">Transport</keyword>
<reference evidence="9" key="1">
    <citation type="submission" date="2021-06" db="EMBL/GenBank/DDBJ databases">
        <authorList>
            <person name="Hodson N. C."/>
            <person name="Mongue J. A."/>
            <person name="Jaron S. K."/>
        </authorList>
    </citation>
    <scope>NUCLEOTIDE SEQUENCE</scope>
</reference>
<dbReference type="EMBL" id="CAJVCH010298942">
    <property type="protein sequence ID" value="CAG7785569.1"/>
    <property type="molecule type" value="Genomic_DNA"/>
</dbReference>
<evidence type="ECO:0000256" key="6">
    <source>
        <dbReference type="SAM" id="MobiDB-lite"/>
    </source>
</evidence>